<dbReference type="PANTHER" id="PTHR22750">
    <property type="entry name" value="G-PROTEIN COUPLED RECEPTOR"/>
    <property type="match status" value="1"/>
</dbReference>
<evidence type="ECO:0000256" key="3">
    <source>
        <dbReference type="ARBA" id="ARBA00022692"/>
    </source>
</evidence>
<organism evidence="9 10">
    <name type="scientific">Strongylocentrotus purpuratus</name>
    <name type="common">Purple sea urchin</name>
    <dbReference type="NCBI Taxonomy" id="7668"/>
    <lineage>
        <taxon>Eukaryota</taxon>
        <taxon>Metazoa</taxon>
        <taxon>Echinodermata</taxon>
        <taxon>Eleutherozoa</taxon>
        <taxon>Echinozoa</taxon>
        <taxon>Echinoidea</taxon>
        <taxon>Euechinoidea</taxon>
        <taxon>Echinacea</taxon>
        <taxon>Camarodonta</taxon>
        <taxon>Echinidea</taxon>
        <taxon>Strongylocentrotidae</taxon>
        <taxon>Strongylocentrotus</taxon>
    </lineage>
</organism>
<evidence type="ECO:0000256" key="2">
    <source>
        <dbReference type="ARBA" id="ARBA00022475"/>
    </source>
</evidence>
<dbReference type="Pfam" id="PF00001">
    <property type="entry name" value="7tm_1"/>
    <property type="match status" value="1"/>
</dbReference>
<feature type="transmembrane region" description="Helical" evidence="7">
    <location>
        <begin position="96"/>
        <end position="115"/>
    </location>
</feature>
<dbReference type="SUPFAM" id="SSF81321">
    <property type="entry name" value="Family A G protein-coupled receptor-like"/>
    <property type="match status" value="1"/>
</dbReference>
<evidence type="ECO:0000313" key="9">
    <source>
        <dbReference type="EnsemblMetazoa" id="XP_003723650"/>
    </source>
</evidence>
<feature type="transmembrane region" description="Helical" evidence="7">
    <location>
        <begin position="136"/>
        <end position="155"/>
    </location>
</feature>
<keyword evidence="5 7" id="KW-0472">Membrane</keyword>
<name>A0A7M7GFM8_STRPU</name>
<evidence type="ECO:0000256" key="5">
    <source>
        <dbReference type="ARBA" id="ARBA00023136"/>
    </source>
</evidence>
<dbReference type="OrthoDB" id="10011551at2759"/>
<dbReference type="PRINTS" id="PR00237">
    <property type="entry name" value="GPCRRHODOPSN"/>
</dbReference>
<proteinExistence type="inferred from homology"/>
<dbReference type="Gene3D" id="1.20.1070.10">
    <property type="entry name" value="Rhodopsin 7-helix transmembrane proteins"/>
    <property type="match status" value="1"/>
</dbReference>
<evidence type="ECO:0000256" key="4">
    <source>
        <dbReference type="ARBA" id="ARBA00022989"/>
    </source>
</evidence>
<keyword evidence="6" id="KW-0297">G-protein coupled receptor</keyword>
<comment type="similarity">
    <text evidence="6">Belongs to the G-protein coupled receptor 1 family.</text>
</comment>
<dbReference type="KEGG" id="spu:100892341"/>
<dbReference type="RefSeq" id="XP_003723650.3">
    <property type="nucleotide sequence ID" value="XM_003723602.3"/>
</dbReference>
<dbReference type="SMART" id="SM01381">
    <property type="entry name" value="7TM_GPCR_Srsx"/>
    <property type="match status" value="1"/>
</dbReference>
<evidence type="ECO:0000256" key="7">
    <source>
        <dbReference type="SAM" id="Phobius"/>
    </source>
</evidence>
<dbReference type="EnsemblMetazoa" id="XM_003723602">
    <property type="protein sequence ID" value="XP_003723650"/>
    <property type="gene ID" value="LOC100892341"/>
</dbReference>
<dbReference type="InterPro" id="IPR000276">
    <property type="entry name" value="GPCR_Rhodpsn"/>
</dbReference>
<dbReference type="InParanoid" id="A0A7M7GFM8"/>
<evidence type="ECO:0000259" key="8">
    <source>
        <dbReference type="PROSITE" id="PS50262"/>
    </source>
</evidence>
<feature type="transmembrane region" description="Helical" evidence="7">
    <location>
        <begin position="60"/>
        <end position="84"/>
    </location>
</feature>
<keyword evidence="6" id="KW-0675">Receptor</keyword>
<dbReference type="PROSITE" id="PS50262">
    <property type="entry name" value="G_PROTEIN_RECEP_F1_2"/>
    <property type="match status" value="1"/>
</dbReference>
<keyword evidence="10" id="KW-1185">Reference proteome</keyword>
<dbReference type="InterPro" id="IPR017452">
    <property type="entry name" value="GPCR_Rhodpsn_7TM"/>
</dbReference>
<dbReference type="GO" id="GO:0004930">
    <property type="term" value="F:G protein-coupled receptor activity"/>
    <property type="evidence" value="ECO:0007669"/>
    <property type="project" value="UniProtKB-KW"/>
</dbReference>
<feature type="transmembrane region" description="Helical" evidence="7">
    <location>
        <begin position="175"/>
        <end position="201"/>
    </location>
</feature>
<dbReference type="GeneID" id="100892341"/>
<keyword evidence="6" id="KW-0807">Transducer</keyword>
<feature type="transmembrane region" description="Helical" evidence="7">
    <location>
        <begin position="273"/>
        <end position="293"/>
    </location>
</feature>
<keyword evidence="3 6" id="KW-0812">Transmembrane</keyword>
<evidence type="ECO:0000313" key="10">
    <source>
        <dbReference type="Proteomes" id="UP000007110"/>
    </source>
</evidence>
<feature type="domain" description="G-protein coupled receptors family 1 profile" evidence="8">
    <location>
        <begin position="39"/>
        <end position="290"/>
    </location>
</feature>
<evidence type="ECO:0000256" key="1">
    <source>
        <dbReference type="ARBA" id="ARBA00004651"/>
    </source>
</evidence>
<keyword evidence="2" id="KW-1003">Cell membrane</keyword>
<dbReference type="PROSITE" id="PS00237">
    <property type="entry name" value="G_PROTEIN_RECEP_F1_1"/>
    <property type="match status" value="1"/>
</dbReference>
<dbReference type="Proteomes" id="UP000007110">
    <property type="component" value="Unassembled WGS sequence"/>
</dbReference>
<feature type="transmembrane region" description="Helical" evidence="7">
    <location>
        <begin position="24"/>
        <end position="48"/>
    </location>
</feature>
<accession>A0A7M7GFM8</accession>
<keyword evidence="4 7" id="KW-1133">Transmembrane helix</keyword>
<evidence type="ECO:0000256" key="6">
    <source>
        <dbReference type="RuleBase" id="RU000688"/>
    </source>
</evidence>
<feature type="transmembrane region" description="Helical" evidence="7">
    <location>
        <begin position="235"/>
        <end position="261"/>
    </location>
</feature>
<dbReference type="OMA" id="AYWNREF"/>
<reference evidence="9" key="2">
    <citation type="submission" date="2021-01" db="UniProtKB">
        <authorList>
            <consortium name="EnsemblMetazoa"/>
        </authorList>
    </citation>
    <scope>IDENTIFICATION</scope>
</reference>
<dbReference type="FunCoup" id="A0A7M7GFM8">
    <property type="interactions" value="555"/>
</dbReference>
<protein>
    <recommendedName>
        <fullName evidence="8">G-protein coupled receptors family 1 profile domain-containing protein</fullName>
    </recommendedName>
</protein>
<dbReference type="GO" id="GO:0005886">
    <property type="term" value="C:plasma membrane"/>
    <property type="evidence" value="ECO:0007669"/>
    <property type="project" value="UniProtKB-SubCell"/>
</dbReference>
<comment type="subcellular location">
    <subcellularLocation>
        <location evidence="1">Cell membrane</location>
        <topology evidence="1">Multi-pass membrane protein</topology>
    </subcellularLocation>
</comment>
<reference evidence="10" key="1">
    <citation type="submission" date="2015-02" db="EMBL/GenBank/DDBJ databases">
        <title>Genome sequencing for Strongylocentrotus purpuratus.</title>
        <authorList>
            <person name="Murali S."/>
            <person name="Liu Y."/>
            <person name="Vee V."/>
            <person name="English A."/>
            <person name="Wang M."/>
            <person name="Skinner E."/>
            <person name="Han Y."/>
            <person name="Muzny D.M."/>
            <person name="Worley K.C."/>
            <person name="Gibbs R.A."/>
        </authorList>
    </citation>
    <scope>NUCLEOTIDE SEQUENCE</scope>
</reference>
<sequence>MSVSTNASVPPVMEPCISDLEATVIAGIVSLLTAIIFISNITVIVVILRTQAKHHSGYIYTLSLAVADIFVGFMCIVHIGIYFADVTSTTWCLWEVFMFISSCSASVSSIICIAFDRYLAITKPILYNTRIRDHTGYAKTTVAVVWILSIVYGSLPLLGWRTFNFVPCRHCWFANILPASFVITLFITQFIIPVVILMFFYGSMLHVSLRQANQIADLAGSFHASSRWEPRKRAVITLSLIMGCFFVTWGPFFATLFTHIITKNQTFKIVIHSYLFILAISNSCLNPLVYAYWNREFRNIFSRWFVQEGRKIRHSLTSRRKTITFISGNYGSRSQTTSTQ</sequence>
<dbReference type="AlphaFoldDB" id="A0A7M7GFM8"/>